<evidence type="ECO:0000313" key="1">
    <source>
        <dbReference type="EnsemblMetazoa" id="CLYHEMP026257.1"/>
    </source>
</evidence>
<reference evidence="1" key="1">
    <citation type="submission" date="2021-01" db="UniProtKB">
        <authorList>
            <consortium name="EnsemblMetazoa"/>
        </authorList>
    </citation>
    <scope>IDENTIFICATION</scope>
</reference>
<name>A0A7M5XNF4_9CNID</name>
<keyword evidence="2" id="KW-1185">Reference proteome</keyword>
<dbReference type="OrthoDB" id="10063818at2759"/>
<evidence type="ECO:0000313" key="2">
    <source>
        <dbReference type="Proteomes" id="UP000594262"/>
    </source>
</evidence>
<sequence>MVLEVLGDPAPIKTKTCNCRIKIDCPLNGKCLQKSVIYKFHVKANPEDDGVHYIGLTESTFKNRWYNYRHDFRNESKEKSTELSKHVWSLKKAGSTPTLSWDY</sequence>
<dbReference type="AlphaFoldDB" id="A0A7M5XNF4"/>
<dbReference type="EnsemblMetazoa" id="CLYHEMT026257.1">
    <property type="protein sequence ID" value="CLYHEMP026257.1"/>
    <property type="gene ID" value="CLYHEMG026257"/>
</dbReference>
<accession>A0A7M5XNF4</accession>
<dbReference type="Proteomes" id="UP000594262">
    <property type="component" value="Unplaced"/>
</dbReference>
<protein>
    <submittedName>
        <fullName evidence="1">Uncharacterized protein</fullName>
    </submittedName>
</protein>
<organism evidence="1 2">
    <name type="scientific">Clytia hemisphaerica</name>
    <dbReference type="NCBI Taxonomy" id="252671"/>
    <lineage>
        <taxon>Eukaryota</taxon>
        <taxon>Metazoa</taxon>
        <taxon>Cnidaria</taxon>
        <taxon>Hydrozoa</taxon>
        <taxon>Hydroidolina</taxon>
        <taxon>Leptothecata</taxon>
        <taxon>Obeliida</taxon>
        <taxon>Clytiidae</taxon>
        <taxon>Clytia</taxon>
    </lineage>
</organism>
<proteinExistence type="predicted"/>